<sequence>MIDELPDDAAAELVSDMRAILRHRLAMRRRSAAEARPWPPSWFGAAAGSSPDIARRSEEILRDELGRRQ</sequence>
<dbReference type="AlphaFoldDB" id="A0A4V3C9J2"/>
<evidence type="ECO:0000313" key="1">
    <source>
        <dbReference type="EMBL" id="TDO45838.1"/>
    </source>
</evidence>
<gene>
    <name evidence="1" type="ORF">EV643_112166</name>
</gene>
<comment type="caution">
    <text evidence="1">The sequence shown here is derived from an EMBL/GenBank/DDBJ whole genome shotgun (WGS) entry which is preliminary data.</text>
</comment>
<evidence type="ECO:0000313" key="2">
    <source>
        <dbReference type="Proteomes" id="UP000295388"/>
    </source>
</evidence>
<protein>
    <submittedName>
        <fullName evidence="1">Uncharacterized protein</fullName>
    </submittedName>
</protein>
<reference evidence="1 2" key="1">
    <citation type="submission" date="2019-03" db="EMBL/GenBank/DDBJ databases">
        <title>Genomic Encyclopedia of Type Strains, Phase III (KMG-III): the genomes of soil and plant-associated and newly described type strains.</title>
        <authorList>
            <person name="Whitman W."/>
        </authorList>
    </citation>
    <scope>NUCLEOTIDE SEQUENCE [LARGE SCALE GENOMIC DNA]</scope>
    <source>
        <strain evidence="1 2">VKM Ac-2527</strain>
    </source>
</reference>
<dbReference type="EMBL" id="SNWQ01000012">
    <property type="protein sequence ID" value="TDO45838.1"/>
    <property type="molecule type" value="Genomic_DNA"/>
</dbReference>
<accession>A0A4V3C9J2</accession>
<dbReference type="Proteomes" id="UP000295388">
    <property type="component" value="Unassembled WGS sequence"/>
</dbReference>
<name>A0A4V3C9J2_9ACTN</name>
<organism evidence="1 2">
    <name type="scientific">Kribbella caucasensis</name>
    <dbReference type="NCBI Taxonomy" id="2512215"/>
    <lineage>
        <taxon>Bacteria</taxon>
        <taxon>Bacillati</taxon>
        <taxon>Actinomycetota</taxon>
        <taxon>Actinomycetes</taxon>
        <taxon>Propionibacteriales</taxon>
        <taxon>Kribbellaceae</taxon>
        <taxon>Kribbella</taxon>
    </lineage>
</organism>
<keyword evidence="2" id="KW-1185">Reference proteome</keyword>
<proteinExistence type="predicted"/>